<keyword evidence="4 7" id="KW-1133">Transmembrane helix</keyword>
<dbReference type="PANTHER" id="PTHR23511">
    <property type="entry name" value="SYNAPTIC VESICLE GLYCOPROTEIN 2"/>
    <property type="match status" value="1"/>
</dbReference>
<name>A0A4Q2UZF2_FUSOX</name>
<evidence type="ECO:0000256" key="3">
    <source>
        <dbReference type="ARBA" id="ARBA00022692"/>
    </source>
</evidence>
<dbReference type="AlphaFoldDB" id="A0A4Q2UZF2"/>
<evidence type="ECO:0000313" key="8">
    <source>
        <dbReference type="EMBL" id="RYC77533.1"/>
    </source>
</evidence>
<evidence type="ECO:0000256" key="2">
    <source>
        <dbReference type="ARBA" id="ARBA00022448"/>
    </source>
</evidence>
<dbReference type="SUPFAM" id="SSF103473">
    <property type="entry name" value="MFS general substrate transporter"/>
    <property type="match status" value="1"/>
</dbReference>
<organism evidence="8 9">
    <name type="scientific">Fusarium oxysporum f. sp. narcissi</name>
    <dbReference type="NCBI Taxonomy" id="451672"/>
    <lineage>
        <taxon>Eukaryota</taxon>
        <taxon>Fungi</taxon>
        <taxon>Dikarya</taxon>
        <taxon>Ascomycota</taxon>
        <taxon>Pezizomycotina</taxon>
        <taxon>Sordariomycetes</taxon>
        <taxon>Hypocreomycetidae</taxon>
        <taxon>Hypocreales</taxon>
        <taxon>Nectriaceae</taxon>
        <taxon>Fusarium</taxon>
        <taxon>Fusarium oxysporum species complex</taxon>
    </lineage>
</organism>
<comment type="caution">
    <text evidence="8">The sequence shown here is derived from an EMBL/GenBank/DDBJ whole genome shotgun (WGS) entry which is preliminary data.</text>
</comment>
<evidence type="ECO:0000256" key="5">
    <source>
        <dbReference type="ARBA" id="ARBA00023136"/>
    </source>
</evidence>
<keyword evidence="2" id="KW-0813">Transport</keyword>
<evidence type="ECO:0000256" key="4">
    <source>
        <dbReference type="ARBA" id="ARBA00022989"/>
    </source>
</evidence>
<dbReference type="PANTHER" id="PTHR23511:SF3">
    <property type="entry name" value="MAJOR FACILITATOR SUPERFAMILY (MFS) PROFILE DOMAIN-CONTAINING PROTEIN"/>
    <property type="match status" value="1"/>
</dbReference>
<feature type="compositionally biased region" description="Basic and acidic residues" evidence="6">
    <location>
        <begin position="1"/>
        <end position="12"/>
    </location>
</feature>
<comment type="subcellular location">
    <subcellularLocation>
        <location evidence="1">Membrane</location>
        <topology evidence="1">Multi-pass membrane protein</topology>
    </subcellularLocation>
</comment>
<protein>
    <recommendedName>
        <fullName evidence="10">Major facilitator superfamily (MFS) profile domain-containing protein</fullName>
    </recommendedName>
</protein>
<dbReference type="Proteomes" id="UP000290540">
    <property type="component" value="Unassembled WGS sequence"/>
</dbReference>
<reference evidence="8 9" key="1">
    <citation type="submission" date="2016-12" db="EMBL/GenBank/DDBJ databases">
        <title>Draft genome sequence of Fusarium oxysporum causing rot on Narcissus.</title>
        <authorList>
            <person name="Armitage A.D."/>
            <person name="Taylor A."/>
            <person name="Clarkson J.P."/>
            <person name="Harrison R.J."/>
            <person name="Jackson A.C."/>
        </authorList>
    </citation>
    <scope>NUCLEOTIDE SEQUENCE [LARGE SCALE GENOMIC DNA]</scope>
    <source>
        <strain evidence="8 9">N139</strain>
    </source>
</reference>
<evidence type="ECO:0000256" key="7">
    <source>
        <dbReference type="SAM" id="Phobius"/>
    </source>
</evidence>
<feature type="region of interest" description="Disordered" evidence="6">
    <location>
        <begin position="1"/>
        <end position="21"/>
    </location>
</feature>
<evidence type="ECO:0000256" key="1">
    <source>
        <dbReference type="ARBA" id="ARBA00004141"/>
    </source>
</evidence>
<keyword evidence="5 7" id="KW-0472">Membrane</keyword>
<dbReference type="GO" id="GO:0016020">
    <property type="term" value="C:membrane"/>
    <property type="evidence" value="ECO:0007669"/>
    <property type="project" value="UniProtKB-SubCell"/>
</dbReference>
<feature type="non-terminal residue" evidence="8">
    <location>
        <position position="226"/>
    </location>
</feature>
<evidence type="ECO:0000256" key="6">
    <source>
        <dbReference type="SAM" id="MobiDB-lite"/>
    </source>
</evidence>
<feature type="transmembrane region" description="Helical" evidence="7">
    <location>
        <begin position="137"/>
        <end position="158"/>
    </location>
</feature>
<keyword evidence="3 7" id="KW-0812">Transmembrane</keyword>
<proteinExistence type="predicted"/>
<sequence length="226" mass="24796">MPPSEEMSKVDGDTIPSSEVENAQGYGSRNPLLYGLDGLTLYEKKCVLINREIDAQGMGKYQWYIWGLCGFGYLLDLLGVQAFGLVLGPLQQELGFGDDESGNISTSFNAGLTAGALFGGFWRILLNKRFLLACLSVFQPIGVVLCSAIAFGFIPVYACSPNFSESDPLVSCNNAEAGETCCSSGDNMGWRYLLFTIGGITLAVFILRFFVFNFRETPKYLIYRGR</sequence>
<dbReference type="EMBL" id="MQTW01002128">
    <property type="protein sequence ID" value="RYC77533.1"/>
    <property type="molecule type" value="Genomic_DNA"/>
</dbReference>
<evidence type="ECO:0000313" key="9">
    <source>
        <dbReference type="Proteomes" id="UP000290540"/>
    </source>
</evidence>
<dbReference type="Gene3D" id="1.20.1250.20">
    <property type="entry name" value="MFS general substrate transporter like domains"/>
    <property type="match status" value="1"/>
</dbReference>
<gene>
    <name evidence="8" type="ORF">BFJ63_vAg19593</name>
</gene>
<feature type="transmembrane region" description="Helical" evidence="7">
    <location>
        <begin position="192"/>
        <end position="214"/>
    </location>
</feature>
<evidence type="ECO:0008006" key="10">
    <source>
        <dbReference type="Google" id="ProtNLM"/>
    </source>
</evidence>
<feature type="transmembrane region" description="Helical" evidence="7">
    <location>
        <begin position="63"/>
        <end position="87"/>
    </location>
</feature>
<accession>A0A4Q2UZF2</accession>
<feature type="transmembrane region" description="Helical" evidence="7">
    <location>
        <begin position="107"/>
        <end position="125"/>
    </location>
</feature>
<dbReference type="InterPro" id="IPR036259">
    <property type="entry name" value="MFS_trans_sf"/>
</dbReference>